<dbReference type="Proteomes" id="UP000244527">
    <property type="component" value="Chromosome"/>
</dbReference>
<protein>
    <submittedName>
        <fullName evidence="1">Uncharacterized protein</fullName>
    </submittedName>
</protein>
<name>A0A2S1L8Y6_9FLAO</name>
<proteinExistence type="predicted"/>
<organism evidence="1 2">
    <name type="scientific">Flavobacterium faecale</name>
    <dbReference type="NCBI Taxonomy" id="1355330"/>
    <lineage>
        <taxon>Bacteria</taxon>
        <taxon>Pseudomonadati</taxon>
        <taxon>Bacteroidota</taxon>
        <taxon>Flavobacteriia</taxon>
        <taxon>Flavobacteriales</taxon>
        <taxon>Flavobacteriaceae</taxon>
        <taxon>Flavobacterium</taxon>
    </lineage>
</organism>
<accession>A0A2S1L8Y6</accession>
<keyword evidence="2" id="KW-1185">Reference proteome</keyword>
<dbReference type="EMBL" id="CP020918">
    <property type="protein sequence ID" value="AWG20191.1"/>
    <property type="molecule type" value="Genomic_DNA"/>
</dbReference>
<gene>
    <name evidence="1" type="ORF">FFWV33_00950</name>
</gene>
<dbReference type="AlphaFoldDB" id="A0A2S1L8Y6"/>
<evidence type="ECO:0000313" key="2">
    <source>
        <dbReference type="Proteomes" id="UP000244527"/>
    </source>
</evidence>
<dbReference type="KEGG" id="ffa:FFWV33_00950"/>
<reference evidence="1 2" key="1">
    <citation type="submission" date="2017-04" db="EMBL/GenBank/DDBJ databases">
        <title>Compelte genome sequence of WV33.</title>
        <authorList>
            <person name="Lee P.C."/>
        </authorList>
    </citation>
    <scope>NUCLEOTIDE SEQUENCE [LARGE SCALE GENOMIC DNA]</scope>
    <source>
        <strain evidence="1 2">WV33</strain>
    </source>
</reference>
<sequence length="112" mass="13067">MSQKHYKTILLCSAFYFICLSSTLLFSIQLKNYSHEIENFLIFVKAPSFIHFKGAVYTLTLLPIGAKDEYDKISFYQKITLKPLEKALKLTFHFELLKKVCILQTLIGKPIW</sequence>
<evidence type="ECO:0000313" key="1">
    <source>
        <dbReference type="EMBL" id="AWG20191.1"/>
    </source>
</evidence>